<dbReference type="AlphaFoldDB" id="A0A1E8FBQ3"/>
<feature type="transmembrane region" description="Helical" evidence="1">
    <location>
        <begin position="24"/>
        <end position="40"/>
    </location>
</feature>
<proteinExistence type="predicted"/>
<keyword evidence="1" id="KW-0472">Membrane</keyword>
<dbReference type="Proteomes" id="UP000176037">
    <property type="component" value="Unassembled WGS sequence"/>
</dbReference>
<dbReference type="EMBL" id="MJIC01000015">
    <property type="protein sequence ID" value="OFI33340.1"/>
    <property type="molecule type" value="Genomic_DNA"/>
</dbReference>
<reference evidence="2 3" key="1">
    <citation type="submission" date="2016-09" db="EMBL/GenBank/DDBJ databases">
        <title>Alteromonas lipolytica, a new species isolated from sea water.</title>
        <authorList>
            <person name="Wu Y.-H."/>
            <person name="Cheng H."/>
            <person name="Xu X.-W."/>
        </authorList>
    </citation>
    <scope>NUCLEOTIDE SEQUENCE [LARGE SCALE GENOMIC DNA]</scope>
    <source>
        <strain evidence="2 3">JW12</strain>
    </source>
</reference>
<evidence type="ECO:0000313" key="2">
    <source>
        <dbReference type="EMBL" id="OFI33340.1"/>
    </source>
</evidence>
<keyword evidence="1" id="KW-1133">Transmembrane helix</keyword>
<evidence type="ECO:0000256" key="1">
    <source>
        <dbReference type="SAM" id="Phobius"/>
    </source>
</evidence>
<sequence length="448" mass="50757">MNKIKINGISNDAGKTAPKNRKRIFSLALTFALVLGYYLTHDQELNSAVKSIRAKHNIPGPIENNGEVYRLGMRADFADDPYQVGKNIVEQARQQDGVISDDVIDAVYPAHQWLAEIPVNERTSALLCNLWDPACFDFIWQHSEQIDALYQRYQPYVERFEGLMAYDTFIPVSKPAILTRYHFSDLDLLALRIMLLRTVALVKDGQTEAAAQKLAALLRFQSQQLIIVNEAVSRAIAIAEYKFSLDTAAFLLSKTPESAVNDWQVVYNALTPFDRNTVNMTSIYEREIAIYANDLDHLLHDTHKSAGTGLFSSLYLPLFYKPNKTLNTLYAYTQLVSNQMTVENGRFVIRNIDQEKQALLGFSLNNYIGNLVIETAVPKLIHLQEAMHELNYLQRLFRLIYNAKVTDDPAQLNSIVSPYTGEEAFIKQSHLCLAGDGSLNDDICLFFE</sequence>
<keyword evidence="1" id="KW-0812">Transmembrane</keyword>
<keyword evidence="3" id="KW-1185">Reference proteome</keyword>
<name>A0A1E8FBQ3_9ALTE</name>
<dbReference type="RefSeq" id="WP_070177716.1">
    <property type="nucleotide sequence ID" value="NZ_BMJR01000002.1"/>
</dbReference>
<evidence type="ECO:0000313" key="3">
    <source>
        <dbReference type="Proteomes" id="UP000176037"/>
    </source>
</evidence>
<organism evidence="2 3">
    <name type="scientific">Alteromonas lipolytica</name>
    <dbReference type="NCBI Taxonomy" id="1856405"/>
    <lineage>
        <taxon>Bacteria</taxon>
        <taxon>Pseudomonadati</taxon>
        <taxon>Pseudomonadota</taxon>
        <taxon>Gammaproteobacteria</taxon>
        <taxon>Alteromonadales</taxon>
        <taxon>Alteromonadaceae</taxon>
        <taxon>Alteromonas/Salinimonas group</taxon>
        <taxon>Alteromonas</taxon>
    </lineage>
</organism>
<gene>
    <name evidence="2" type="ORF">BFC17_03505</name>
</gene>
<accession>A0A1E8FBQ3</accession>
<comment type="caution">
    <text evidence="2">The sequence shown here is derived from an EMBL/GenBank/DDBJ whole genome shotgun (WGS) entry which is preliminary data.</text>
</comment>
<protein>
    <submittedName>
        <fullName evidence="2">Uncharacterized protein</fullName>
    </submittedName>
</protein>